<feature type="domain" description="SnoaL-like" evidence="2">
    <location>
        <begin position="9"/>
        <end position="109"/>
    </location>
</feature>
<keyword evidence="4" id="KW-1185">Reference proteome</keyword>
<keyword evidence="1" id="KW-1133">Transmembrane helix</keyword>
<organism evidence="3 4">
    <name type="scientific">Fulvivirga imtechensis AK7</name>
    <dbReference type="NCBI Taxonomy" id="1237149"/>
    <lineage>
        <taxon>Bacteria</taxon>
        <taxon>Pseudomonadati</taxon>
        <taxon>Bacteroidota</taxon>
        <taxon>Cytophagia</taxon>
        <taxon>Cytophagales</taxon>
        <taxon>Fulvivirgaceae</taxon>
        <taxon>Fulvivirga</taxon>
    </lineage>
</organism>
<gene>
    <name evidence="3" type="ORF">C900_01370</name>
</gene>
<dbReference type="RefSeq" id="WP_009577570.1">
    <property type="nucleotide sequence ID" value="NZ_AMZN01000002.1"/>
</dbReference>
<evidence type="ECO:0000313" key="3">
    <source>
        <dbReference type="EMBL" id="ELR73760.1"/>
    </source>
</evidence>
<keyword evidence="1" id="KW-0472">Membrane</keyword>
<dbReference type="SUPFAM" id="SSF54427">
    <property type="entry name" value="NTF2-like"/>
    <property type="match status" value="1"/>
</dbReference>
<dbReference type="Proteomes" id="UP000011135">
    <property type="component" value="Unassembled WGS sequence"/>
</dbReference>
<dbReference type="InterPro" id="IPR037401">
    <property type="entry name" value="SnoaL-like"/>
</dbReference>
<dbReference type="Pfam" id="PF12680">
    <property type="entry name" value="SnoaL_2"/>
    <property type="match status" value="1"/>
</dbReference>
<dbReference type="EMBL" id="AMZN01000002">
    <property type="protein sequence ID" value="ELR73760.1"/>
    <property type="molecule type" value="Genomic_DNA"/>
</dbReference>
<name>L8JYC5_9BACT</name>
<evidence type="ECO:0000313" key="4">
    <source>
        <dbReference type="Proteomes" id="UP000011135"/>
    </source>
</evidence>
<keyword evidence="1" id="KW-0812">Transmembrane</keyword>
<dbReference type="InterPro" id="IPR032710">
    <property type="entry name" value="NTF2-like_dom_sf"/>
</dbReference>
<comment type="caution">
    <text evidence="3">The sequence shown here is derived from an EMBL/GenBank/DDBJ whole genome shotgun (WGS) entry which is preliminary data.</text>
</comment>
<dbReference type="OrthoDB" id="391735at2"/>
<reference evidence="3 4" key="1">
    <citation type="submission" date="2012-12" db="EMBL/GenBank/DDBJ databases">
        <title>Genome assembly of Fulvivirga imtechensis AK7.</title>
        <authorList>
            <person name="Nupur N."/>
            <person name="Khatri I."/>
            <person name="Kumar R."/>
            <person name="Subramanian S."/>
            <person name="Pinnaka A."/>
        </authorList>
    </citation>
    <scope>NUCLEOTIDE SEQUENCE [LARGE SCALE GENOMIC DNA]</scope>
    <source>
        <strain evidence="3 4">AK7</strain>
    </source>
</reference>
<sequence>MLTNTQLITKFYTAFENKDAEEMVSCYHDQVVFEDPVFRQLKGDEAKDMWRMLLSRAADLQVNFRNVDADELKGSANWEAVYTFTKTNRQVHNRITAQFEFKEGKIIRHTDHFNFWRWSAMALGPVGMLLGFTPMLRNKVTKQSLHLLHKFRAQKT</sequence>
<protein>
    <submittedName>
        <fullName evidence="3">Ketosteroid isomerase-related protein</fullName>
    </submittedName>
</protein>
<keyword evidence="3" id="KW-0413">Isomerase</keyword>
<dbReference type="AlphaFoldDB" id="L8JYC5"/>
<dbReference type="Gene3D" id="3.10.450.50">
    <property type="match status" value="1"/>
</dbReference>
<feature type="transmembrane region" description="Helical" evidence="1">
    <location>
        <begin position="115"/>
        <end position="136"/>
    </location>
</feature>
<evidence type="ECO:0000259" key="2">
    <source>
        <dbReference type="Pfam" id="PF12680"/>
    </source>
</evidence>
<dbReference type="eggNOG" id="COG3631">
    <property type="taxonomic scope" value="Bacteria"/>
</dbReference>
<accession>L8JYC5</accession>
<dbReference type="STRING" id="1237149.C900_01370"/>
<evidence type="ECO:0000256" key="1">
    <source>
        <dbReference type="SAM" id="Phobius"/>
    </source>
</evidence>
<dbReference type="GO" id="GO:0016853">
    <property type="term" value="F:isomerase activity"/>
    <property type="evidence" value="ECO:0007669"/>
    <property type="project" value="UniProtKB-KW"/>
</dbReference>
<proteinExistence type="predicted"/>